<feature type="compositionally biased region" description="Low complexity" evidence="8">
    <location>
        <begin position="174"/>
        <end position="197"/>
    </location>
</feature>
<dbReference type="Pfam" id="PF00364">
    <property type="entry name" value="Biotin_lipoyl"/>
    <property type="match status" value="1"/>
</dbReference>
<dbReference type="Gene3D" id="4.10.320.10">
    <property type="entry name" value="E3-binding domain"/>
    <property type="match status" value="1"/>
</dbReference>
<dbReference type="InterPro" id="IPR036625">
    <property type="entry name" value="E3-bd_dom_sf"/>
</dbReference>
<sequence length="442" mass="47675">MSTFDLVMPKMGESVEEATITKWFVKVGDTVEEDQVLLEIATDKVDSEIPSPVAGVIKEIRYEVNALVPVGEVIAVVSLDGSGVETPETPKAEKAEEAAAPAETKAEAAPAAAISDAKGDYSGSDRFYSPLVKSIAKQEGISLSELDKVKGSGKDGRLTKDDLLEYLKSRGSQPTTQAAAPKPATTPASPEAPSRPAVKAPEVKAWDGDEVVEMDRMRKLIAENMVLSKQISPHVTSIVEADVTNLVLWRNKYKDKFEKKYGEKLTFMPVFTWAAAKALRDYPGINAAVSGTNIIYRKNVNVGIAVALPSGNLIVPVVKNADQKNIVGLATDINRIAVQARNNKLSPDDIQGGTFTITNFGSFKNAIGTPIINQPQVAILATGTIEKKPAVLETPAGDVIAIRHKMFLSLSYDHRVVDGALGGFFLRKIADYLEQWDIDTEV</sequence>
<feature type="compositionally biased region" description="Low complexity" evidence="8">
    <location>
        <begin position="98"/>
        <end position="113"/>
    </location>
</feature>
<proteinExistence type="inferred from homology"/>
<dbReference type="PROSITE" id="PS50968">
    <property type="entry name" value="BIOTINYL_LIPOYL"/>
    <property type="match status" value="1"/>
</dbReference>
<evidence type="ECO:0000256" key="5">
    <source>
        <dbReference type="ARBA" id="ARBA00022823"/>
    </source>
</evidence>
<dbReference type="PANTHER" id="PTHR43178:SF5">
    <property type="entry name" value="LIPOAMIDE ACYLTRANSFERASE COMPONENT OF BRANCHED-CHAIN ALPHA-KETO ACID DEHYDROGENASE COMPLEX, MITOCHONDRIAL"/>
    <property type="match status" value="1"/>
</dbReference>
<comment type="cofactor">
    <cofactor evidence="1 7">
        <name>(R)-lipoate</name>
        <dbReference type="ChEBI" id="CHEBI:83088"/>
    </cofactor>
</comment>
<evidence type="ECO:0000259" key="10">
    <source>
        <dbReference type="PROSITE" id="PS51826"/>
    </source>
</evidence>
<evidence type="ECO:0000313" key="12">
    <source>
        <dbReference type="Proteomes" id="UP001056426"/>
    </source>
</evidence>
<dbReference type="InterPro" id="IPR001078">
    <property type="entry name" value="2-oxoacid_DH_actylTfrase"/>
</dbReference>
<evidence type="ECO:0000259" key="9">
    <source>
        <dbReference type="PROSITE" id="PS50968"/>
    </source>
</evidence>
<protein>
    <recommendedName>
        <fullName evidence="7">Dihydrolipoamide acetyltransferase component of pyruvate dehydrogenase complex</fullName>
        <ecNumber evidence="7">2.3.1.-</ecNumber>
    </recommendedName>
</protein>
<dbReference type="Proteomes" id="UP001056426">
    <property type="component" value="Chromosome"/>
</dbReference>
<dbReference type="GO" id="GO:0016407">
    <property type="term" value="F:acetyltransferase activity"/>
    <property type="evidence" value="ECO:0007669"/>
    <property type="project" value="TreeGrafter"/>
</dbReference>
<dbReference type="PROSITE" id="PS51826">
    <property type="entry name" value="PSBD"/>
    <property type="match status" value="1"/>
</dbReference>
<evidence type="ECO:0000313" key="11">
    <source>
        <dbReference type="EMBL" id="URW78648.1"/>
    </source>
</evidence>
<feature type="domain" description="Peripheral subunit-binding (PSBD)" evidence="10">
    <location>
        <begin position="127"/>
        <end position="167"/>
    </location>
</feature>
<dbReference type="SUPFAM" id="SSF47005">
    <property type="entry name" value="Peripheral subunit-binding domain of 2-oxo acid dehydrogenase complex"/>
    <property type="match status" value="1"/>
</dbReference>
<dbReference type="EC" id="2.3.1.-" evidence="7"/>
<evidence type="ECO:0000256" key="2">
    <source>
        <dbReference type="ARBA" id="ARBA00007317"/>
    </source>
</evidence>
<dbReference type="GO" id="GO:0031405">
    <property type="term" value="F:lipoic acid binding"/>
    <property type="evidence" value="ECO:0007669"/>
    <property type="project" value="TreeGrafter"/>
</dbReference>
<accession>A0A9J6ZN05</accession>
<dbReference type="AlphaFoldDB" id="A0A9J6ZN05"/>
<feature type="region of interest" description="Disordered" evidence="8">
    <location>
        <begin position="82"/>
        <end position="113"/>
    </location>
</feature>
<evidence type="ECO:0000256" key="4">
    <source>
        <dbReference type="ARBA" id="ARBA00022679"/>
    </source>
</evidence>
<dbReference type="RefSeq" id="WP_250722009.1">
    <property type="nucleotide sequence ID" value="NZ_CP098400.1"/>
</dbReference>
<feature type="region of interest" description="Disordered" evidence="8">
    <location>
        <begin position="170"/>
        <end position="201"/>
    </location>
</feature>
<name>A0A9J6ZN05_9BACT</name>
<organism evidence="11 12">
    <name type="scientific">Xiashengella succiniciproducens</name>
    <dbReference type="NCBI Taxonomy" id="2949635"/>
    <lineage>
        <taxon>Bacteria</taxon>
        <taxon>Pseudomonadati</taxon>
        <taxon>Bacteroidota</taxon>
        <taxon>Bacteroidia</taxon>
        <taxon>Marinilabiliales</taxon>
        <taxon>Marinilabiliaceae</taxon>
        <taxon>Xiashengella</taxon>
    </lineage>
</organism>
<evidence type="ECO:0000256" key="7">
    <source>
        <dbReference type="RuleBase" id="RU003423"/>
    </source>
</evidence>
<dbReference type="PROSITE" id="PS00189">
    <property type="entry name" value="LIPOYL"/>
    <property type="match status" value="1"/>
</dbReference>
<keyword evidence="6 7" id="KW-0012">Acyltransferase</keyword>
<dbReference type="InterPro" id="IPR011053">
    <property type="entry name" value="Single_hybrid_motif"/>
</dbReference>
<dbReference type="Pfam" id="PF00198">
    <property type="entry name" value="2-oxoacid_dh"/>
    <property type="match status" value="1"/>
</dbReference>
<dbReference type="InterPro" id="IPR003016">
    <property type="entry name" value="2-oxoA_DH_lipoyl-BS"/>
</dbReference>
<comment type="subunit">
    <text evidence="3">Forms a 24-polypeptide structural core with octahedral symmetry.</text>
</comment>
<evidence type="ECO:0000256" key="8">
    <source>
        <dbReference type="SAM" id="MobiDB-lite"/>
    </source>
</evidence>
<dbReference type="KEGG" id="alkq:M9189_07195"/>
<feature type="domain" description="Lipoyl-binding" evidence="9">
    <location>
        <begin position="3"/>
        <end position="78"/>
    </location>
</feature>
<dbReference type="EMBL" id="CP098400">
    <property type="protein sequence ID" value="URW78648.1"/>
    <property type="molecule type" value="Genomic_DNA"/>
</dbReference>
<keyword evidence="12" id="KW-1185">Reference proteome</keyword>
<dbReference type="InterPro" id="IPR000089">
    <property type="entry name" value="Biotin_lipoyl"/>
</dbReference>
<dbReference type="InterPro" id="IPR023213">
    <property type="entry name" value="CAT-like_dom_sf"/>
</dbReference>
<dbReference type="Gene3D" id="2.40.50.100">
    <property type="match status" value="1"/>
</dbReference>
<keyword evidence="5 7" id="KW-0450">Lipoyl</keyword>
<dbReference type="InterPro" id="IPR004167">
    <property type="entry name" value="PSBD"/>
</dbReference>
<comment type="similarity">
    <text evidence="2 7">Belongs to the 2-oxoacid dehydrogenase family.</text>
</comment>
<reference evidence="11" key="1">
    <citation type="submission" date="2022-05" db="EMBL/GenBank/DDBJ databases">
        <authorList>
            <person name="Sun X."/>
        </authorList>
    </citation>
    <scope>NUCLEOTIDE SEQUENCE</scope>
    <source>
        <strain evidence="11">Ai-910</strain>
    </source>
</reference>
<dbReference type="InterPro" id="IPR050743">
    <property type="entry name" value="2-oxoacid_DH_E2_comp"/>
</dbReference>
<dbReference type="Gene3D" id="3.30.559.10">
    <property type="entry name" value="Chloramphenicol acetyltransferase-like domain"/>
    <property type="match status" value="1"/>
</dbReference>
<dbReference type="PANTHER" id="PTHR43178">
    <property type="entry name" value="DIHYDROLIPOAMIDE ACETYLTRANSFERASE COMPONENT OF PYRUVATE DEHYDROGENASE COMPLEX"/>
    <property type="match status" value="1"/>
</dbReference>
<dbReference type="GO" id="GO:0005737">
    <property type="term" value="C:cytoplasm"/>
    <property type="evidence" value="ECO:0007669"/>
    <property type="project" value="TreeGrafter"/>
</dbReference>
<dbReference type="FunFam" id="3.30.559.10:FF:000007">
    <property type="entry name" value="Dihydrolipoamide acetyltransferase component of pyruvate dehydrogenase complex"/>
    <property type="match status" value="1"/>
</dbReference>
<dbReference type="Pfam" id="PF02817">
    <property type="entry name" value="E3_binding"/>
    <property type="match status" value="1"/>
</dbReference>
<evidence type="ECO:0000256" key="1">
    <source>
        <dbReference type="ARBA" id="ARBA00001938"/>
    </source>
</evidence>
<reference evidence="11" key="2">
    <citation type="submission" date="2022-06" db="EMBL/GenBank/DDBJ databases">
        <title>Xiashengella guii gen. nov. sp. nov., a bacterium isolated form anaerobic digestion tank.</title>
        <authorList>
            <person name="Huang H."/>
        </authorList>
    </citation>
    <scope>NUCLEOTIDE SEQUENCE</scope>
    <source>
        <strain evidence="11">Ai-910</strain>
    </source>
</reference>
<dbReference type="SUPFAM" id="SSF51230">
    <property type="entry name" value="Single hybrid motif"/>
    <property type="match status" value="1"/>
</dbReference>
<keyword evidence="4 7" id="KW-0808">Transferase</keyword>
<dbReference type="SUPFAM" id="SSF52777">
    <property type="entry name" value="CoA-dependent acyltransferases"/>
    <property type="match status" value="1"/>
</dbReference>
<evidence type="ECO:0000256" key="3">
    <source>
        <dbReference type="ARBA" id="ARBA00011484"/>
    </source>
</evidence>
<evidence type="ECO:0000256" key="6">
    <source>
        <dbReference type="ARBA" id="ARBA00023315"/>
    </source>
</evidence>
<feature type="compositionally biased region" description="Basic and acidic residues" evidence="8">
    <location>
        <begin position="88"/>
        <end position="97"/>
    </location>
</feature>
<gene>
    <name evidence="11" type="ORF">M9189_07195</name>
</gene>
<dbReference type="CDD" id="cd06849">
    <property type="entry name" value="lipoyl_domain"/>
    <property type="match status" value="1"/>
</dbReference>